<dbReference type="PANTHER" id="PTHR30270">
    <property type="entry name" value="THIAMINE-MONOPHOSPHATE KINASE"/>
    <property type="match status" value="1"/>
</dbReference>
<dbReference type="Pfam" id="PF00583">
    <property type="entry name" value="Acetyltransf_1"/>
    <property type="match status" value="1"/>
</dbReference>
<sequence length="485" mass="50263">MLDHRSLPHAAPPAPARGDLSILAGTPHRRQSGNETAHLIHVADSRAEVDAYRALRRAEFVLRQGLFDGSDADDVDDDPRMVALIAVTDDGAVVGGVRVAPCLDPDIGYWAGSRLVVDPDRPIRGVGAALIRAACAYVETAGALRFDACVQDRFAGLFTGLGWEDCGADVTVRGRAHRRMRWPIGRIQRAADATKAPLAQILTPFRAQPTGLGPAGFRGDDGAPVPGTDLIAACDAIVPSMVERDPEWAGWCSVLVNINDLAAMGAAPIGLLDAVGGPTRAHVERVIRGIAEAADAWGTAVLGGHTQFGVPSVLAVTALGRTDRPIAAGAGRVGDVVSLLADTTGEWRPGYHGRQWDSTSSRDPEALRQMTELPARLRPRAAKDVSMAGVVGTLGMLAEASGTGAELDVSAVPRPTEAAMGDWLTCFPGYGMLLADTRPADPGSAAPVVSAACGRLVAGAGVRLRWPDGVSTVAVAGGVTGLGAA</sequence>
<dbReference type="GO" id="GO:0016747">
    <property type="term" value="F:acyltransferase activity, transferring groups other than amino-acyl groups"/>
    <property type="evidence" value="ECO:0007669"/>
    <property type="project" value="InterPro"/>
</dbReference>
<dbReference type="Gene3D" id="3.90.650.10">
    <property type="entry name" value="PurM-like C-terminal domain"/>
    <property type="match status" value="1"/>
</dbReference>
<proteinExistence type="predicted"/>
<dbReference type="NCBIfam" id="TIGR04045">
    <property type="entry name" value="MSMEG_0567_GNAT"/>
    <property type="match status" value="1"/>
</dbReference>
<dbReference type="Gene3D" id="3.30.1330.10">
    <property type="entry name" value="PurM-like, N-terminal domain"/>
    <property type="match status" value="1"/>
</dbReference>
<organism evidence="3 4">
    <name type="scientific">Gordonia polyisoprenivorans</name>
    <dbReference type="NCBI Taxonomy" id="84595"/>
    <lineage>
        <taxon>Bacteria</taxon>
        <taxon>Bacillati</taxon>
        <taxon>Actinomycetota</taxon>
        <taxon>Actinomycetes</taxon>
        <taxon>Mycobacteriales</taxon>
        <taxon>Gordoniaceae</taxon>
        <taxon>Gordonia</taxon>
    </lineage>
</organism>
<evidence type="ECO:0000256" key="1">
    <source>
        <dbReference type="SAM" id="MobiDB-lite"/>
    </source>
</evidence>
<feature type="domain" description="N-acetyltransferase" evidence="2">
    <location>
        <begin position="40"/>
        <end position="185"/>
    </location>
</feature>
<dbReference type="AlphaFoldDB" id="A0A846WPZ5"/>
<dbReference type="PANTHER" id="PTHR30270:SF0">
    <property type="entry name" value="THIAMINE-MONOPHOSPHATE KINASE"/>
    <property type="match status" value="1"/>
</dbReference>
<dbReference type="Gene3D" id="3.40.630.30">
    <property type="match status" value="1"/>
</dbReference>
<dbReference type="RefSeq" id="WP_006371630.1">
    <property type="nucleotide sequence ID" value="NZ_JAAXPC010000008.1"/>
</dbReference>
<dbReference type="EMBL" id="JAAXPC010000008">
    <property type="protein sequence ID" value="NKY02850.1"/>
    <property type="molecule type" value="Genomic_DNA"/>
</dbReference>
<dbReference type="SUPFAM" id="SSF55326">
    <property type="entry name" value="PurM N-terminal domain-like"/>
    <property type="match status" value="1"/>
</dbReference>
<evidence type="ECO:0000259" key="2">
    <source>
        <dbReference type="PROSITE" id="PS51186"/>
    </source>
</evidence>
<dbReference type="InterPro" id="IPR023911">
    <property type="entry name" value="MSMEG_0567/sll0787_C"/>
</dbReference>
<dbReference type="SUPFAM" id="SSF55729">
    <property type="entry name" value="Acyl-CoA N-acyltransferases (Nat)"/>
    <property type="match status" value="1"/>
</dbReference>
<dbReference type="InterPro" id="IPR016181">
    <property type="entry name" value="Acyl_CoA_acyltransferase"/>
</dbReference>
<dbReference type="SUPFAM" id="SSF56042">
    <property type="entry name" value="PurM C-terminal domain-like"/>
    <property type="match status" value="1"/>
</dbReference>
<comment type="caution">
    <text evidence="3">The sequence shown here is derived from an EMBL/GenBank/DDBJ whole genome shotgun (WGS) entry which is preliminary data.</text>
</comment>
<dbReference type="GeneID" id="90161677"/>
<evidence type="ECO:0000313" key="4">
    <source>
        <dbReference type="Proteomes" id="UP000563898"/>
    </source>
</evidence>
<dbReference type="InterPro" id="IPR000182">
    <property type="entry name" value="GNAT_dom"/>
</dbReference>
<dbReference type="CDD" id="cd04301">
    <property type="entry name" value="NAT_SF"/>
    <property type="match status" value="1"/>
</dbReference>
<dbReference type="InterPro" id="IPR006283">
    <property type="entry name" value="ThiL-like"/>
</dbReference>
<evidence type="ECO:0000313" key="3">
    <source>
        <dbReference type="EMBL" id="NKY02850.1"/>
    </source>
</evidence>
<dbReference type="Pfam" id="PF00586">
    <property type="entry name" value="AIRS"/>
    <property type="match status" value="1"/>
</dbReference>
<keyword evidence="3" id="KW-0808">Transferase</keyword>
<feature type="region of interest" description="Disordered" evidence="1">
    <location>
        <begin position="1"/>
        <end position="30"/>
    </location>
</feature>
<dbReference type="InterPro" id="IPR036676">
    <property type="entry name" value="PurM-like_C_sf"/>
</dbReference>
<dbReference type="NCBIfam" id="TIGR04050">
    <property type="entry name" value="MSMEG_0567_Cter"/>
    <property type="match status" value="1"/>
</dbReference>
<reference evidence="3 4" key="1">
    <citation type="submission" date="2020-04" db="EMBL/GenBank/DDBJ databases">
        <title>MicrobeNet Type strains.</title>
        <authorList>
            <person name="Nicholson A.C."/>
        </authorList>
    </citation>
    <scope>NUCLEOTIDE SEQUENCE [LARGE SCALE GENOMIC DNA]</scope>
    <source>
        <strain evidence="3 4">ATCC BAA-14</strain>
    </source>
</reference>
<accession>A0A846WPZ5</accession>
<dbReference type="GO" id="GO:0009030">
    <property type="term" value="F:thiamine-phosphate kinase activity"/>
    <property type="evidence" value="ECO:0007669"/>
    <property type="project" value="InterPro"/>
</dbReference>
<dbReference type="InterPro" id="IPR036921">
    <property type="entry name" value="PurM-like_N_sf"/>
</dbReference>
<dbReference type="OMA" id="WGDRRTL"/>
<dbReference type="Pfam" id="PF02769">
    <property type="entry name" value="AIRS_C"/>
    <property type="match status" value="1"/>
</dbReference>
<gene>
    <name evidence="3" type="ORF">HGA05_14850</name>
</gene>
<dbReference type="InterPro" id="IPR010918">
    <property type="entry name" value="PurM-like_C_dom"/>
</dbReference>
<dbReference type="InterPro" id="IPR024035">
    <property type="entry name" value="MSMEG_0567_GNAT"/>
</dbReference>
<dbReference type="Proteomes" id="UP000563898">
    <property type="component" value="Unassembled WGS sequence"/>
</dbReference>
<name>A0A846WPZ5_9ACTN</name>
<dbReference type="GO" id="GO:0009228">
    <property type="term" value="P:thiamine biosynthetic process"/>
    <property type="evidence" value="ECO:0007669"/>
    <property type="project" value="InterPro"/>
</dbReference>
<protein>
    <submittedName>
        <fullName evidence="3">GNAT family N-acetyltransferase</fullName>
    </submittedName>
</protein>
<dbReference type="InterPro" id="IPR016188">
    <property type="entry name" value="PurM-like_N"/>
</dbReference>
<dbReference type="PROSITE" id="PS51186">
    <property type="entry name" value="GNAT"/>
    <property type="match status" value="1"/>
</dbReference>